<dbReference type="InterPro" id="IPR028081">
    <property type="entry name" value="Leu-bd"/>
</dbReference>
<dbReference type="PATRIC" id="fig|398512.5.peg.3290"/>
<dbReference type="eggNOG" id="COG0683">
    <property type="taxonomic scope" value="Bacteria"/>
</dbReference>
<dbReference type="Proteomes" id="UP000036923">
    <property type="component" value="Unassembled WGS sequence"/>
</dbReference>
<dbReference type="Pfam" id="PF13458">
    <property type="entry name" value="Peripla_BP_6"/>
    <property type="match status" value="1"/>
</dbReference>
<protein>
    <recommendedName>
        <fullName evidence="6">Leucine-binding protein domain-containing protein</fullName>
    </recommendedName>
</protein>
<proteinExistence type="inferred from homology"/>
<dbReference type="CDD" id="cd06347">
    <property type="entry name" value="PBP1_ABC_LivK_ligand_binding-like"/>
    <property type="match status" value="1"/>
</dbReference>
<keyword evidence="2" id="KW-0813">Transport</keyword>
<name>A0A0L6JQA6_9FIRM</name>
<dbReference type="AlphaFoldDB" id="A0A0L6JQA6"/>
<dbReference type="Gene3D" id="3.40.50.2300">
    <property type="match status" value="2"/>
</dbReference>
<comment type="caution">
    <text evidence="7">The sequence shown here is derived from an EMBL/GenBank/DDBJ whole genome shotgun (WGS) entry which is preliminary data.</text>
</comment>
<evidence type="ECO:0000256" key="4">
    <source>
        <dbReference type="ARBA" id="ARBA00022970"/>
    </source>
</evidence>
<keyword evidence="8" id="KW-1185">Reference proteome</keyword>
<evidence type="ECO:0000313" key="8">
    <source>
        <dbReference type="Proteomes" id="UP000036923"/>
    </source>
</evidence>
<gene>
    <name evidence="7" type="ORF">Bccel_3141</name>
</gene>
<reference evidence="8" key="1">
    <citation type="submission" date="2015-07" db="EMBL/GenBank/DDBJ databases">
        <title>Near-Complete Genome Sequence of the Cellulolytic Bacterium Bacteroides (Pseudobacteroides) cellulosolvens ATCC 35603.</title>
        <authorList>
            <person name="Dassa B."/>
            <person name="Utturkar S.M."/>
            <person name="Klingeman D.M."/>
            <person name="Hurt R.A."/>
            <person name="Keller M."/>
            <person name="Xu J."/>
            <person name="Reddy Y.H.K."/>
            <person name="Borovok I."/>
            <person name="Grinberg I.R."/>
            <person name="Lamed R."/>
            <person name="Zhivin O."/>
            <person name="Bayer E.A."/>
            <person name="Brown S.D."/>
        </authorList>
    </citation>
    <scope>NUCLEOTIDE SEQUENCE [LARGE SCALE GENOMIC DNA]</scope>
    <source>
        <strain evidence="8">DSM 2933</strain>
    </source>
</reference>
<evidence type="ECO:0000256" key="1">
    <source>
        <dbReference type="ARBA" id="ARBA00010062"/>
    </source>
</evidence>
<dbReference type="GO" id="GO:0006865">
    <property type="term" value="P:amino acid transport"/>
    <property type="evidence" value="ECO:0007669"/>
    <property type="project" value="UniProtKB-KW"/>
</dbReference>
<dbReference type="InterPro" id="IPR051010">
    <property type="entry name" value="BCAA_transport"/>
</dbReference>
<dbReference type="PROSITE" id="PS51257">
    <property type="entry name" value="PROKAR_LIPOPROTEIN"/>
    <property type="match status" value="1"/>
</dbReference>
<evidence type="ECO:0000256" key="5">
    <source>
        <dbReference type="SAM" id="SignalP"/>
    </source>
</evidence>
<dbReference type="InterPro" id="IPR028082">
    <property type="entry name" value="Peripla_BP_I"/>
</dbReference>
<dbReference type="InterPro" id="IPR000709">
    <property type="entry name" value="Leu_Ile_Val-bd"/>
</dbReference>
<sequence length="387" mass="41214" precursor="true">MVKTRVLTSILAVVMTTLVLFTGCAQTSESQNEIKIGLNYELSGAAASYGQDTLNGVLMAIDEINAAGGVLGKKITYVKLDNKTDPAESTSVATRLATKENVSIILGPATTGATKASIPVADKNKVPLISASATADDVTVDAKGVKEYAYRICFNDSFQGTVMANFASKNLNAKNAVVLMDNSSDYGKGLAKNFTDTFAKNGGTIAAQEAFVKDEKDFSAILTKIKDKNFDILLIAGYYNEAGLIIKQARALGIDKPVLGGDGLDSPVLGELAGKTALNKVYFSNHYSSLDKDPVIVKFMEEFKNKNNKDPNAFNALGYDLGYFAADAIKRANSSEPGKIKEALDNTTDFKGVTGKFSIDKNHNPVKTAVVIELKDGVQSSSVKVEP</sequence>
<organism evidence="7 8">
    <name type="scientific">Pseudobacteroides cellulosolvens ATCC 35603 = DSM 2933</name>
    <dbReference type="NCBI Taxonomy" id="398512"/>
    <lineage>
        <taxon>Bacteria</taxon>
        <taxon>Bacillati</taxon>
        <taxon>Bacillota</taxon>
        <taxon>Clostridia</taxon>
        <taxon>Eubacteriales</taxon>
        <taxon>Oscillospiraceae</taxon>
        <taxon>Pseudobacteroides</taxon>
    </lineage>
</organism>
<evidence type="ECO:0000256" key="2">
    <source>
        <dbReference type="ARBA" id="ARBA00022448"/>
    </source>
</evidence>
<dbReference type="PANTHER" id="PTHR30483:SF6">
    <property type="entry name" value="PERIPLASMIC BINDING PROTEIN OF ABC TRANSPORTER FOR NATURAL AMINO ACIDS"/>
    <property type="match status" value="1"/>
</dbReference>
<evidence type="ECO:0000256" key="3">
    <source>
        <dbReference type="ARBA" id="ARBA00022729"/>
    </source>
</evidence>
<feature type="signal peptide" evidence="5">
    <location>
        <begin position="1"/>
        <end position="27"/>
    </location>
</feature>
<dbReference type="SUPFAM" id="SSF53822">
    <property type="entry name" value="Periplasmic binding protein-like I"/>
    <property type="match status" value="1"/>
</dbReference>
<feature type="domain" description="Leucine-binding protein" evidence="6">
    <location>
        <begin position="33"/>
        <end position="377"/>
    </location>
</feature>
<evidence type="ECO:0000313" key="7">
    <source>
        <dbReference type="EMBL" id="KNY27870.1"/>
    </source>
</evidence>
<accession>A0A0L6JQA6</accession>
<dbReference type="PRINTS" id="PR00337">
    <property type="entry name" value="LEUILEVALBP"/>
</dbReference>
<dbReference type="RefSeq" id="WP_036942042.1">
    <property type="nucleotide sequence ID" value="NZ_JQKC01000017.1"/>
</dbReference>
<dbReference type="OrthoDB" id="9783240at2"/>
<dbReference type="EMBL" id="LGTC01000001">
    <property type="protein sequence ID" value="KNY27870.1"/>
    <property type="molecule type" value="Genomic_DNA"/>
</dbReference>
<keyword evidence="4" id="KW-0029">Amino-acid transport</keyword>
<dbReference type="PANTHER" id="PTHR30483">
    <property type="entry name" value="LEUCINE-SPECIFIC-BINDING PROTEIN"/>
    <property type="match status" value="1"/>
</dbReference>
<dbReference type="STRING" id="398512.Bccel_3141"/>
<evidence type="ECO:0000259" key="6">
    <source>
        <dbReference type="Pfam" id="PF13458"/>
    </source>
</evidence>
<keyword evidence="3 5" id="KW-0732">Signal</keyword>
<feature type="chain" id="PRO_5005566055" description="Leucine-binding protein domain-containing protein" evidence="5">
    <location>
        <begin position="28"/>
        <end position="387"/>
    </location>
</feature>
<comment type="similarity">
    <text evidence="1">Belongs to the leucine-binding protein family.</text>
</comment>